<gene>
    <name evidence="1" type="ORF">FA13DRAFT_1715925</name>
</gene>
<protein>
    <submittedName>
        <fullName evidence="1">Uncharacterized protein</fullName>
    </submittedName>
</protein>
<dbReference type="Proteomes" id="UP000298030">
    <property type="component" value="Unassembled WGS sequence"/>
</dbReference>
<name>A0A4Y7SLX7_COPMI</name>
<comment type="caution">
    <text evidence="1">The sequence shown here is derived from an EMBL/GenBank/DDBJ whole genome shotgun (WGS) entry which is preliminary data.</text>
</comment>
<proteinExistence type="predicted"/>
<organism evidence="1 2">
    <name type="scientific">Coprinellus micaceus</name>
    <name type="common">Glistening ink-cap mushroom</name>
    <name type="synonym">Coprinus micaceus</name>
    <dbReference type="NCBI Taxonomy" id="71717"/>
    <lineage>
        <taxon>Eukaryota</taxon>
        <taxon>Fungi</taxon>
        <taxon>Dikarya</taxon>
        <taxon>Basidiomycota</taxon>
        <taxon>Agaricomycotina</taxon>
        <taxon>Agaricomycetes</taxon>
        <taxon>Agaricomycetidae</taxon>
        <taxon>Agaricales</taxon>
        <taxon>Agaricineae</taxon>
        <taxon>Psathyrellaceae</taxon>
        <taxon>Coprinellus</taxon>
    </lineage>
</organism>
<keyword evidence="2" id="KW-1185">Reference proteome</keyword>
<sequence>MVKTTDYTSTKLDYWLTILFTERDEFLSITDDLHTRMTELENGVMDNVKTLTTQVDALKLACQAIVPALTGLSNLSKDIGVMKEMFGRVSWVPFVPPPSSDNLFPEFLFDTNTIDAPHPAGTPMGSISDTTNHSNVGDTTMGIDGYCGLGPPQHTPAVQFDPHMGYQNQATSHTYASCSSSSSGQFQSSSAFNSYNSSSCHTIVAPVCVFCHLIRLMQYRHSHSRVKDQFFPPWRLSHIHSIYFGHLNDPLCIWFTNLVAGAIGAWENSDPSWIRATDGPLHGWKNLEDEDALGKWAGVFAQSRNGMCCLQWPLSPQNTPQTHYHHKVQLLEALQHAQTDIVRFMDLHDQTAEQALVLENYAERLHTQGKRLEAINERVTAKLETPQGMLEQHVS</sequence>
<evidence type="ECO:0000313" key="2">
    <source>
        <dbReference type="Proteomes" id="UP000298030"/>
    </source>
</evidence>
<evidence type="ECO:0000313" key="1">
    <source>
        <dbReference type="EMBL" id="TEB22614.1"/>
    </source>
</evidence>
<dbReference type="AlphaFoldDB" id="A0A4Y7SLX7"/>
<reference evidence="1 2" key="1">
    <citation type="journal article" date="2019" name="Nat. Ecol. Evol.">
        <title>Megaphylogeny resolves global patterns of mushroom evolution.</title>
        <authorList>
            <person name="Varga T."/>
            <person name="Krizsan K."/>
            <person name="Foldi C."/>
            <person name="Dima B."/>
            <person name="Sanchez-Garcia M."/>
            <person name="Sanchez-Ramirez S."/>
            <person name="Szollosi G.J."/>
            <person name="Szarkandi J.G."/>
            <person name="Papp V."/>
            <person name="Albert L."/>
            <person name="Andreopoulos W."/>
            <person name="Angelini C."/>
            <person name="Antonin V."/>
            <person name="Barry K.W."/>
            <person name="Bougher N.L."/>
            <person name="Buchanan P."/>
            <person name="Buyck B."/>
            <person name="Bense V."/>
            <person name="Catcheside P."/>
            <person name="Chovatia M."/>
            <person name="Cooper J."/>
            <person name="Damon W."/>
            <person name="Desjardin D."/>
            <person name="Finy P."/>
            <person name="Geml J."/>
            <person name="Haridas S."/>
            <person name="Hughes K."/>
            <person name="Justo A."/>
            <person name="Karasinski D."/>
            <person name="Kautmanova I."/>
            <person name="Kiss B."/>
            <person name="Kocsube S."/>
            <person name="Kotiranta H."/>
            <person name="LaButti K.M."/>
            <person name="Lechner B.E."/>
            <person name="Liimatainen K."/>
            <person name="Lipzen A."/>
            <person name="Lukacs Z."/>
            <person name="Mihaltcheva S."/>
            <person name="Morgado L.N."/>
            <person name="Niskanen T."/>
            <person name="Noordeloos M.E."/>
            <person name="Ohm R.A."/>
            <person name="Ortiz-Santana B."/>
            <person name="Ovrebo C."/>
            <person name="Racz N."/>
            <person name="Riley R."/>
            <person name="Savchenko A."/>
            <person name="Shiryaev A."/>
            <person name="Soop K."/>
            <person name="Spirin V."/>
            <person name="Szebenyi C."/>
            <person name="Tomsovsky M."/>
            <person name="Tulloss R.E."/>
            <person name="Uehling J."/>
            <person name="Grigoriev I.V."/>
            <person name="Vagvolgyi C."/>
            <person name="Papp T."/>
            <person name="Martin F.M."/>
            <person name="Miettinen O."/>
            <person name="Hibbett D.S."/>
            <person name="Nagy L.G."/>
        </authorList>
    </citation>
    <scope>NUCLEOTIDE SEQUENCE [LARGE SCALE GENOMIC DNA]</scope>
    <source>
        <strain evidence="1 2">FP101781</strain>
    </source>
</reference>
<dbReference type="EMBL" id="QPFP01000088">
    <property type="protein sequence ID" value="TEB22614.1"/>
    <property type="molecule type" value="Genomic_DNA"/>
</dbReference>
<accession>A0A4Y7SLX7</accession>